<dbReference type="PIRSF" id="PIRSF009533">
    <property type="entry name" value="FlbT"/>
    <property type="match status" value="1"/>
</dbReference>
<accession>A0ABW1S4U5</accession>
<dbReference type="RefSeq" id="WP_377374422.1">
    <property type="nucleotide sequence ID" value="NZ_JBHSSW010000002.1"/>
</dbReference>
<keyword evidence="5" id="KW-1185">Reference proteome</keyword>
<keyword evidence="4" id="KW-0969">Cilium</keyword>
<organism evidence="4 5">
    <name type="scientific">Ponticaulis profundi</name>
    <dbReference type="NCBI Taxonomy" id="2665222"/>
    <lineage>
        <taxon>Bacteria</taxon>
        <taxon>Pseudomonadati</taxon>
        <taxon>Pseudomonadota</taxon>
        <taxon>Alphaproteobacteria</taxon>
        <taxon>Hyphomonadales</taxon>
        <taxon>Hyphomonadaceae</taxon>
        <taxon>Ponticaulis</taxon>
    </lineage>
</organism>
<keyword evidence="2" id="KW-1005">Bacterial flagellum biogenesis</keyword>
<keyword evidence="4" id="KW-0282">Flagellum</keyword>
<evidence type="ECO:0000313" key="5">
    <source>
        <dbReference type="Proteomes" id="UP001596303"/>
    </source>
</evidence>
<gene>
    <name evidence="4" type="primary">flbT</name>
    <name evidence="4" type="ORF">ACFQDM_01270</name>
</gene>
<keyword evidence="1" id="KW-0678">Repressor</keyword>
<keyword evidence="3" id="KW-0694">RNA-binding</keyword>
<dbReference type="NCBIfam" id="NF001995">
    <property type="entry name" value="PRK00794.1-1"/>
    <property type="match status" value="1"/>
</dbReference>
<proteinExistence type="predicted"/>
<reference evidence="5" key="1">
    <citation type="journal article" date="2019" name="Int. J. Syst. Evol. Microbiol.">
        <title>The Global Catalogue of Microorganisms (GCM) 10K type strain sequencing project: providing services to taxonomists for standard genome sequencing and annotation.</title>
        <authorList>
            <consortium name="The Broad Institute Genomics Platform"/>
            <consortium name="The Broad Institute Genome Sequencing Center for Infectious Disease"/>
            <person name="Wu L."/>
            <person name="Ma J."/>
        </authorList>
    </citation>
    <scope>NUCLEOTIDE SEQUENCE [LARGE SCALE GENOMIC DNA]</scope>
    <source>
        <strain evidence="5">CGMCC-1.15741</strain>
    </source>
</reference>
<evidence type="ECO:0000256" key="3">
    <source>
        <dbReference type="ARBA" id="ARBA00022884"/>
    </source>
</evidence>
<protein>
    <submittedName>
        <fullName evidence="4">Flagellar biosynthesis repressor FlbT</fullName>
    </submittedName>
</protein>
<name>A0ABW1S4U5_9PROT</name>
<dbReference type="Pfam" id="PF07378">
    <property type="entry name" value="FlbT"/>
    <property type="match status" value="1"/>
</dbReference>
<sequence>MPLKLSLKPGEKFVVNGAVIQNGDRRGVLLLQNKASVLREKDIMQPDEVTSPARRIYFPVMMMYLDPSDISQPYEEFVMRMTEFMSVIKNPVILKECIACSKDVMAGQYYKALSRCRTIMAYEEECFEHVNQGLSADGEADRESA</sequence>
<dbReference type="InterPro" id="IPR009967">
    <property type="entry name" value="Flagellum_FlbT"/>
</dbReference>
<keyword evidence="4" id="KW-0966">Cell projection</keyword>
<comment type="caution">
    <text evidence="4">The sequence shown here is derived from an EMBL/GenBank/DDBJ whole genome shotgun (WGS) entry which is preliminary data.</text>
</comment>
<evidence type="ECO:0000256" key="1">
    <source>
        <dbReference type="ARBA" id="ARBA00022491"/>
    </source>
</evidence>
<evidence type="ECO:0000313" key="4">
    <source>
        <dbReference type="EMBL" id="MFC6196685.1"/>
    </source>
</evidence>
<evidence type="ECO:0000256" key="2">
    <source>
        <dbReference type="ARBA" id="ARBA00022795"/>
    </source>
</evidence>
<dbReference type="EMBL" id="JBHSSW010000002">
    <property type="protein sequence ID" value="MFC6196685.1"/>
    <property type="molecule type" value="Genomic_DNA"/>
</dbReference>
<dbReference type="Proteomes" id="UP001596303">
    <property type="component" value="Unassembled WGS sequence"/>
</dbReference>